<feature type="transmembrane region" description="Helical" evidence="2">
    <location>
        <begin position="27"/>
        <end position="55"/>
    </location>
</feature>
<dbReference type="EMBL" id="BARS01005404">
    <property type="protein sequence ID" value="GAF72861.1"/>
    <property type="molecule type" value="Genomic_DNA"/>
</dbReference>
<keyword evidence="2" id="KW-0472">Membrane</keyword>
<evidence type="ECO:0000256" key="1">
    <source>
        <dbReference type="SAM" id="MobiDB-lite"/>
    </source>
</evidence>
<evidence type="ECO:0000256" key="2">
    <source>
        <dbReference type="SAM" id="Phobius"/>
    </source>
</evidence>
<accession>X0SCI0</accession>
<proteinExistence type="predicted"/>
<keyword evidence="2" id="KW-1133">Transmembrane helix</keyword>
<gene>
    <name evidence="3" type="ORF">S01H1_10589</name>
</gene>
<comment type="caution">
    <text evidence="3">The sequence shown here is derived from an EMBL/GenBank/DDBJ whole genome shotgun (WGS) entry which is preliminary data.</text>
</comment>
<sequence>MSMTPPEMTSEATQPPRKSGMSGGAKLLIVLGVGGGLLVLLCCGGLIGFGVYMAGGMSQDPEVVREKTGEIAQIEIPDGLDPKMSFDVKFPVKGRMMLWTVYLDEGTESVLVLFALAAASASGDQEEMRRAMDQSLQQQGMGEQEGITVEESHTKEVEIRGETATFTIAKGVGEESGRPRIQVTGVFQGETGPAILMLNADAEKYTEEQIVEMLDSIE</sequence>
<keyword evidence="2" id="KW-0812">Transmembrane</keyword>
<protein>
    <submittedName>
        <fullName evidence="3">Uncharacterized protein</fullName>
    </submittedName>
</protein>
<reference evidence="3" key="1">
    <citation type="journal article" date="2014" name="Front. Microbiol.">
        <title>High frequency of phylogenetically diverse reductive dehalogenase-homologous genes in deep subseafloor sedimentary metagenomes.</title>
        <authorList>
            <person name="Kawai M."/>
            <person name="Futagami T."/>
            <person name="Toyoda A."/>
            <person name="Takaki Y."/>
            <person name="Nishi S."/>
            <person name="Hori S."/>
            <person name="Arai W."/>
            <person name="Tsubouchi T."/>
            <person name="Morono Y."/>
            <person name="Uchiyama I."/>
            <person name="Ito T."/>
            <person name="Fujiyama A."/>
            <person name="Inagaki F."/>
            <person name="Takami H."/>
        </authorList>
    </citation>
    <scope>NUCLEOTIDE SEQUENCE</scope>
    <source>
        <strain evidence="3">Expedition CK06-06</strain>
    </source>
</reference>
<organism evidence="3">
    <name type="scientific">marine sediment metagenome</name>
    <dbReference type="NCBI Taxonomy" id="412755"/>
    <lineage>
        <taxon>unclassified sequences</taxon>
        <taxon>metagenomes</taxon>
        <taxon>ecological metagenomes</taxon>
    </lineage>
</organism>
<name>X0SCI0_9ZZZZ</name>
<evidence type="ECO:0000313" key="3">
    <source>
        <dbReference type="EMBL" id="GAF72861.1"/>
    </source>
</evidence>
<feature type="region of interest" description="Disordered" evidence="1">
    <location>
        <begin position="1"/>
        <end position="21"/>
    </location>
</feature>
<dbReference type="AlphaFoldDB" id="X0SCI0"/>